<dbReference type="AlphaFoldDB" id="A0A553NTQ2"/>
<sequence length="127" mass="13967">MVRNMFSLGVFMLAITSALSSSCCPSIVLQSSGDLASSNQAHILGNYNLVSDDAEGRPIYQLDSSLPRFIFYRSGINNWFVNDQTGINQGYALNTGTEECISDSTGVWEYWDGNAWVQDLYTSAICV</sequence>
<gene>
    <name evidence="2" type="ORF">TCAL_12896</name>
</gene>
<dbReference type="Proteomes" id="UP000318571">
    <property type="component" value="Chromosome 1"/>
</dbReference>
<keyword evidence="3" id="KW-1185">Reference proteome</keyword>
<dbReference type="PROSITE" id="PS51257">
    <property type="entry name" value="PROKAR_LIPOPROTEIN"/>
    <property type="match status" value="1"/>
</dbReference>
<feature type="signal peptide" evidence="1">
    <location>
        <begin position="1"/>
        <end position="20"/>
    </location>
</feature>
<comment type="caution">
    <text evidence="2">The sequence shown here is derived from an EMBL/GenBank/DDBJ whole genome shotgun (WGS) entry which is preliminary data.</text>
</comment>
<name>A0A553NTQ2_TIGCA</name>
<organism evidence="2 3">
    <name type="scientific">Tigriopus californicus</name>
    <name type="common">Marine copepod</name>
    <dbReference type="NCBI Taxonomy" id="6832"/>
    <lineage>
        <taxon>Eukaryota</taxon>
        <taxon>Metazoa</taxon>
        <taxon>Ecdysozoa</taxon>
        <taxon>Arthropoda</taxon>
        <taxon>Crustacea</taxon>
        <taxon>Multicrustacea</taxon>
        <taxon>Hexanauplia</taxon>
        <taxon>Copepoda</taxon>
        <taxon>Harpacticoida</taxon>
        <taxon>Harpacticidae</taxon>
        <taxon>Tigriopus</taxon>
    </lineage>
</organism>
<accession>A0A553NTQ2</accession>
<evidence type="ECO:0008006" key="4">
    <source>
        <dbReference type="Google" id="ProtNLM"/>
    </source>
</evidence>
<reference evidence="2 3" key="1">
    <citation type="journal article" date="2018" name="Nat. Ecol. Evol.">
        <title>Genomic signatures of mitonuclear coevolution across populations of Tigriopus californicus.</title>
        <authorList>
            <person name="Barreto F.S."/>
            <person name="Watson E.T."/>
            <person name="Lima T.G."/>
            <person name="Willett C.S."/>
            <person name="Edmands S."/>
            <person name="Li W."/>
            <person name="Burton R.S."/>
        </authorList>
    </citation>
    <scope>NUCLEOTIDE SEQUENCE [LARGE SCALE GENOMIC DNA]</scope>
    <source>
        <strain evidence="2 3">San Diego</strain>
    </source>
</reference>
<evidence type="ECO:0000256" key="1">
    <source>
        <dbReference type="SAM" id="SignalP"/>
    </source>
</evidence>
<keyword evidence="1" id="KW-0732">Signal</keyword>
<feature type="chain" id="PRO_5022213176" description="C-type lectin domain-containing protein" evidence="1">
    <location>
        <begin position="21"/>
        <end position="127"/>
    </location>
</feature>
<evidence type="ECO:0000313" key="2">
    <source>
        <dbReference type="EMBL" id="TRY68819.1"/>
    </source>
</evidence>
<evidence type="ECO:0000313" key="3">
    <source>
        <dbReference type="Proteomes" id="UP000318571"/>
    </source>
</evidence>
<proteinExistence type="predicted"/>
<dbReference type="EMBL" id="VCGU01000010">
    <property type="protein sequence ID" value="TRY68819.1"/>
    <property type="molecule type" value="Genomic_DNA"/>
</dbReference>
<protein>
    <recommendedName>
        <fullName evidence="4">C-type lectin domain-containing protein</fullName>
    </recommendedName>
</protein>